<reference evidence="1 2" key="1">
    <citation type="journal article" date="2019" name="Nat. Ecol. Evol.">
        <title>Megaphylogeny resolves global patterns of mushroom evolution.</title>
        <authorList>
            <person name="Varga T."/>
            <person name="Krizsan K."/>
            <person name="Foldi C."/>
            <person name="Dima B."/>
            <person name="Sanchez-Garcia M."/>
            <person name="Sanchez-Ramirez S."/>
            <person name="Szollosi G.J."/>
            <person name="Szarkandi J.G."/>
            <person name="Papp V."/>
            <person name="Albert L."/>
            <person name="Andreopoulos W."/>
            <person name="Angelini C."/>
            <person name="Antonin V."/>
            <person name="Barry K.W."/>
            <person name="Bougher N.L."/>
            <person name="Buchanan P."/>
            <person name="Buyck B."/>
            <person name="Bense V."/>
            <person name="Catcheside P."/>
            <person name="Chovatia M."/>
            <person name="Cooper J."/>
            <person name="Damon W."/>
            <person name="Desjardin D."/>
            <person name="Finy P."/>
            <person name="Geml J."/>
            <person name="Haridas S."/>
            <person name="Hughes K."/>
            <person name="Justo A."/>
            <person name="Karasinski D."/>
            <person name="Kautmanova I."/>
            <person name="Kiss B."/>
            <person name="Kocsube S."/>
            <person name="Kotiranta H."/>
            <person name="LaButti K.M."/>
            <person name="Lechner B.E."/>
            <person name="Liimatainen K."/>
            <person name="Lipzen A."/>
            <person name="Lukacs Z."/>
            <person name="Mihaltcheva S."/>
            <person name="Morgado L.N."/>
            <person name="Niskanen T."/>
            <person name="Noordeloos M.E."/>
            <person name="Ohm R.A."/>
            <person name="Ortiz-Santana B."/>
            <person name="Ovrebo C."/>
            <person name="Racz N."/>
            <person name="Riley R."/>
            <person name="Savchenko A."/>
            <person name="Shiryaev A."/>
            <person name="Soop K."/>
            <person name="Spirin V."/>
            <person name="Szebenyi C."/>
            <person name="Tomsovsky M."/>
            <person name="Tulloss R.E."/>
            <person name="Uehling J."/>
            <person name="Grigoriev I.V."/>
            <person name="Vagvolgyi C."/>
            <person name="Papp T."/>
            <person name="Martin F.M."/>
            <person name="Miettinen O."/>
            <person name="Hibbett D.S."/>
            <person name="Nagy L.G."/>
        </authorList>
    </citation>
    <scope>NUCLEOTIDE SEQUENCE [LARGE SCALE GENOMIC DNA]</scope>
    <source>
        <strain evidence="1 2">NL-1719</strain>
    </source>
</reference>
<evidence type="ECO:0000313" key="1">
    <source>
        <dbReference type="EMBL" id="TFK67628.1"/>
    </source>
</evidence>
<proteinExistence type="predicted"/>
<accession>A0ACD3ANW6</accession>
<name>A0ACD3ANW6_9AGAR</name>
<gene>
    <name evidence="1" type="ORF">BDN72DRAFT_744310</name>
</gene>
<feature type="non-terminal residue" evidence="1">
    <location>
        <position position="256"/>
    </location>
</feature>
<organism evidence="1 2">
    <name type="scientific">Pluteus cervinus</name>
    <dbReference type="NCBI Taxonomy" id="181527"/>
    <lineage>
        <taxon>Eukaryota</taxon>
        <taxon>Fungi</taxon>
        <taxon>Dikarya</taxon>
        <taxon>Basidiomycota</taxon>
        <taxon>Agaricomycotina</taxon>
        <taxon>Agaricomycetes</taxon>
        <taxon>Agaricomycetidae</taxon>
        <taxon>Agaricales</taxon>
        <taxon>Pluteineae</taxon>
        <taxon>Pluteaceae</taxon>
        <taxon>Pluteus</taxon>
    </lineage>
</organism>
<dbReference type="EMBL" id="ML208371">
    <property type="protein sequence ID" value="TFK67628.1"/>
    <property type="molecule type" value="Genomic_DNA"/>
</dbReference>
<sequence length="256" mass="28327">RFWWCPCGLSAFLPLHAAGLYREWDDLGSNIFDYVVSSYIPTTSMLHRAGQPQEVPPKPFHLLAVAEAEVRGWANLPGTKLELELINKHSSGHRVTELVRSNATADATKREMESATWVHFACHGIQDTMEPTSSALILSNGSRLTYLDLIRMNLPHAQFAFLSACQTAMGTSYLSHEFAHLATGMLMAGYRGVIGTMWAIRDDDAPFIADLVYKKLFEGGKPDHTQAASALADAVCALRKERRAPSESWVPFVHIG</sequence>
<evidence type="ECO:0000313" key="2">
    <source>
        <dbReference type="Proteomes" id="UP000308600"/>
    </source>
</evidence>
<protein>
    <submittedName>
        <fullName evidence="1">Uncharacterized protein</fullName>
    </submittedName>
</protein>
<feature type="non-terminal residue" evidence="1">
    <location>
        <position position="1"/>
    </location>
</feature>
<dbReference type="Proteomes" id="UP000308600">
    <property type="component" value="Unassembled WGS sequence"/>
</dbReference>
<keyword evidence="2" id="KW-1185">Reference proteome</keyword>